<proteinExistence type="predicted"/>
<reference evidence="1" key="1">
    <citation type="submission" date="2021-05" db="EMBL/GenBank/DDBJ databases">
        <authorList>
            <person name="Pietrasiak N."/>
            <person name="Ward R."/>
            <person name="Stajich J.E."/>
            <person name="Kurbessoian T."/>
        </authorList>
    </citation>
    <scope>NUCLEOTIDE SEQUENCE</scope>
    <source>
        <strain evidence="1">JT2-VF2</strain>
    </source>
</reference>
<reference evidence="1" key="2">
    <citation type="journal article" date="2022" name="Microbiol. Resour. Announc.">
        <title>Metagenome Sequencing to Explore Phylogenomics of Terrestrial Cyanobacteria.</title>
        <authorList>
            <person name="Ward R.D."/>
            <person name="Stajich J.E."/>
            <person name="Johansen J.R."/>
            <person name="Huntemann M."/>
            <person name="Clum A."/>
            <person name="Foster B."/>
            <person name="Foster B."/>
            <person name="Roux S."/>
            <person name="Palaniappan K."/>
            <person name="Varghese N."/>
            <person name="Mukherjee S."/>
            <person name="Reddy T.B.K."/>
            <person name="Daum C."/>
            <person name="Copeland A."/>
            <person name="Chen I.A."/>
            <person name="Ivanova N.N."/>
            <person name="Kyrpides N.C."/>
            <person name="Shapiro N."/>
            <person name="Eloe-Fadrosh E.A."/>
            <person name="Pietrasiak N."/>
        </authorList>
    </citation>
    <scope>NUCLEOTIDE SEQUENCE</scope>
    <source>
        <strain evidence="1">JT2-VF2</strain>
    </source>
</reference>
<gene>
    <name evidence="1" type="ORF">KME32_17310</name>
</gene>
<sequence length="289" mass="32103">MLASLEALLSSVVDYAGLFPPAKLELPQAMANYAEYQATPYAWMLGRFVLPVSRLQEFETLLPEKPTKWSLSIIMTGDVKEAIAQLQSFNNEKIAITSLEFPPLPPAEIEKILSFLPAGIESFFEILLNSDFKTYLPVLQHTGAAAKIRTGGVTVDAFPSVTQLCQSIFAFAEAQVSFKATAGLHHPLLGKHPLTSEPNSVVTVMHGFLNVTVLAALVYQQKITPELALELLQESSSNNFHFTTDGISWKDYQLNIAEIEKTRQHFFRSFGSCSFQEPIDDLKELKLVH</sequence>
<evidence type="ECO:0000313" key="2">
    <source>
        <dbReference type="Proteomes" id="UP000715781"/>
    </source>
</evidence>
<evidence type="ECO:0000313" key="1">
    <source>
        <dbReference type="EMBL" id="MBW4562869.1"/>
    </source>
</evidence>
<protein>
    <submittedName>
        <fullName evidence="1">Uncharacterized protein</fullName>
    </submittedName>
</protein>
<dbReference type="EMBL" id="JAHHHN010000009">
    <property type="protein sequence ID" value="MBW4562869.1"/>
    <property type="molecule type" value="Genomic_DNA"/>
</dbReference>
<dbReference type="Proteomes" id="UP000715781">
    <property type="component" value="Unassembled WGS sequence"/>
</dbReference>
<comment type="caution">
    <text evidence="1">The sequence shown here is derived from an EMBL/GenBank/DDBJ whole genome shotgun (WGS) entry which is preliminary data.</text>
</comment>
<organism evidence="1 2">
    <name type="scientific">Mojavia pulchra JT2-VF2</name>
    <dbReference type="NCBI Taxonomy" id="287848"/>
    <lineage>
        <taxon>Bacteria</taxon>
        <taxon>Bacillati</taxon>
        <taxon>Cyanobacteriota</taxon>
        <taxon>Cyanophyceae</taxon>
        <taxon>Nostocales</taxon>
        <taxon>Nostocaceae</taxon>
    </lineage>
</organism>
<accession>A0A951PYK1</accession>
<dbReference type="AlphaFoldDB" id="A0A951PYK1"/>
<name>A0A951PYK1_9NOST</name>